<dbReference type="Proteomes" id="UP000077734">
    <property type="component" value="Unassembled WGS sequence"/>
</dbReference>
<gene>
    <name evidence="1" type="ORF">A1356_01505</name>
</gene>
<dbReference type="InterPro" id="IPR035093">
    <property type="entry name" value="RelE/ParE_toxin_dom_sf"/>
</dbReference>
<organism evidence="1 2">
    <name type="scientific">Methylomonas koyamae</name>
    <dbReference type="NCBI Taxonomy" id="702114"/>
    <lineage>
        <taxon>Bacteria</taxon>
        <taxon>Pseudomonadati</taxon>
        <taxon>Pseudomonadota</taxon>
        <taxon>Gammaproteobacteria</taxon>
        <taxon>Methylococcales</taxon>
        <taxon>Methylococcaceae</taxon>
        <taxon>Methylomonas</taxon>
    </lineage>
</organism>
<evidence type="ECO:0000313" key="1">
    <source>
        <dbReference type="EMBL" id="OAI23460.1"/>
    </source>
</evidence>
<keyword evidence="2" id="KW-1185">Reference proteome</keyword>
<evidence type="ECO:0000313" key="2">
    <source>
        <dbReference type="Proteomes" id="UP000077734"/>
    </source>
</evidence>
<proteinExistence type="predicted"/>
<dbReference type="Gene3D" id="3.30.2310.20">
    <property type="entry name" value="RelE-like"/>
    <property type="match status" value="1"/>
</dbReference>
<dbReference type="Pfam" id="PF05016">
    <property type="entry name" value="ParE_toxin"/>
    <property type="match status" value="1"/>
</dbReference>
<name>A0A291IGZ1_9GAMM</name>
<comment type="caution">
    <text evidence="1">The sequence shown here is derived from an EMBL/GenBank/DDBJ whole genome shotgun (WGS) entry which is preliminary data.</text>
</comment>
<dbReference type="EMBL" id="LUUL01000102">
    <property type="protein sequence ID" value="OAI23460.1"/>
    <property type="molecule type" value="Genomic_DNA"/>
</dbReference>
<protein>
    <submittedName>
        <fullName evidence="1">Uncharacterized protein</fullName>
    </submittedName>
</protein>
<dbReference type="AlphaFoldDB" id="A0A291IGZ1"/>
<accession>A0A291IGZ1</accession>
<dbReference type="InterPro" id="IPR052747">
    <property type="entry name" value="TA_system_RelE_toxin"/>
</dbReference>
<dbReference type="KEGG" id="mko:MKLM6_1327"/>
<reference evidence="1 2" key="1">
    <citation type="submission" date="2016-03" db="EMBL/GenBank/DDBJ databases">
        <authorList>
            <person name="Heylen K."/>
            <person name="De Vos P."/>
            <person name="Vekeman B."/>
        </authorList>
    </citation>
    <scope>NUCLEOTIDE SEQUENCE [LARGE SCALE GENOMIC DNA]</scope>
    <source>
        <strain evidence="1 2">R-49807</strain>
    </source>
</reference>
<dbReference type="SUPFAM" id="SSF143011">
    <property type="entry name" value="RelE-like"/>
    <property type="match status" value="1"/>
</dbReference>
<sequence>MQIEYRKKFLKQLAELPASIRPKIEQFVFEDLIKANSVFELGKVEKMQGYDGFYKVRFGDYRVGLIIKDDLVAVATVMHRKEIYKFFP</sequence>
<dbReference type="PANTHER" id="PTHR38813:SF1">
    <property type="entry name" value="TOXIN RELE1-RELATED"/>
    <property type="match status" value="1"/>
</dbReference>
<dbReference type="PANTHER" id="PTHR38813">
    <property type="match status" value="1"/>
</dbReference>
<dbReference type="InterPro" id="IPR007712">
    <property type="entry name" value="RelE/ParE_toxin"/>
</dbReference>
<dbReference type="RefSeq" id="WP_082889573.1">
    <property type="nucleotide sequence ID" value="NZ_CP023669.1"/>
</dbReference>